<dbReference type="AlphaFoldDB" id="A0AA42M8M1"/>
<evidence type="ECO:0000313" key="2">
    <source>
        <dbReference type="Proteomes" id="UP001160116"/>
    </source>
</evidence>
<proteinExistence type="predicted"/>
<sequence>MTKICWICGDHANSSEHKIKRSDIIQSYGNQNYQNIPEHPVHYADGVLNKVQGSNSKYIKYSNDLCSKCNNEMTQPFDKAYSIFSNYIYNNKELIWNKRMINFHHIYGDEFELQQRNLFKYFVKSFCCRLNDAGLPIPNDLKELLPLDYFVTRLQVSFSILEVMNKFPNDFTNGFFHLGNLYTTTSNGYLWKQVINYLVINFFYSANPEGEKGYPWIADNQFLYLGSIETFTQEEWDDIISVARKLEEND</sequence>
<name>A0AA42M8M1_ACIJO</name>
<evidence type="ECO:0000313" key="1">
    <source>
        <dbReference type="EMBL" id="MDH0825449.1"/>
    </source>
</evidence>
<dbReference type="Proteomes" id="UP001160116">
    <property type="component" value="Unassembled WGS sequence"/>
</dbReference>
<dbReference type="RefSeq" id="WP_279678660.1">
    <property type="nucleotide sequence ID" value="NZ_JAOCCL010000004.1"/>
</dbReference>
<organism evidence="1 2">
    <name type="scientific">Acinetobacter johnsonii</name>
    <dbReference type="NCBI Taxonomy" id="40214"/>
    <lineage>
        <taxon>Bacteria</taxon>
        <taxon>Pseudomonadati</taxon>
        <taxon>Pseudomonadota</taxon>
        <taxon>Gammaproteobacteria</taxon>
        <taxon>Moraxellales</taxon>
        <taxon>Moraxellaceae</taxon>
        <taxon>Acinetobacter</taxon>
    </lineage>
</organism>
<accession>A0AA42M8M1</accession>
<reference evidence="1" key="1">
    <citation type="submission" date="2022-09" db="EMBL/GenBank/DDBJ databases">
        <title>Intensive care unit water sources are persistently colonized with multi-drug resistant bacteria and are the site of extensive horizontal gene transfer of antibiotic resistance genes.</title>
        <authorList>
            <person name="Diorio-Toth L."/>
        </authorList>
    </citation>
    <scope>NUCLEOTIDE SEQUENCE</scope>
    <source>
        <strain evidence="1">GD03885</strain>
    </source>
</reference>
<gene>
    <name evidence="1" type="ORF">N5C97_02840</name>
</gene>
<comment type="caution">
    <text evidence="1">The sequence shown here is derived from an EMBL/GenBank/DDBJ whole genome shotgun (WGS) entry which is preliminary data.</text>
</comment>
<dbReference type="EMBL" id="JAOCCL010000004">
    <property type="protein sequence ID" value="MDH0825449.1"/>
    <property type="molecule type" value="Genomic_DNA"/>
</dbReference>
<protein>
    <submittedName>
        <fullName evidence="1">Uncharacterized protein</fullName>
    </submittedName>
</protein>